<evidence type="ECO:0000256" key="1">
    <source>
        <dbReference type="SAM" id="MobiDB-lite"/>
    </source>
</evidence>
<protein>
    <submittedName>
        <fullName evidence="4">Lectin-domain protein</fullName>
    </submittedName>
</protein>
<feature type="transmembrane region" description="Helical" evidence="2">
    <location>
        <begin position="410"/>
        <end position="432"/>
    </location>
</feature>
<proteinExistence type="predicted"/>
<dbReference type="AlphaFoldDB" id="A0A1D3CSX0"/>
<organism evidence="4 5">
    <name type="scientific">Cyclospora cayetanensis</name>
    <dbReference type="NCBI Taxonomy" id="88456"/>
    <lineage>
        <taxon>Eukaryota</taxon>
        <taxon>Sar</taxon>
        <taxon>Alveolata</taxon>
        <taxon>Apicomplexa</taxon>
        <taxon>Conoidasida</taxon>
        <taxon>Coccidia</taxon>
        <taxon>Eucoccidiorida</taxon>
        <taxon>Eimeriorina</taxon>
        <taxon>Eimeriidae</taxon>
        <taxon>Cyclospora</taxon>
    </lineage>
</organism>
<feature type="chain" id="PRO_5008913865" evidence="3">
    <location>
        <begin position="25"/>
        <end position="444"/>
    </location>
</feature>
<sequence>MSRYIHRALCAFAAAAIISPLSTCGHDAPVPHSAQPGVEQSPQMPNAGTVPYGHHYPHPPASDPSAAYPHPPSTHEPHGYGDPHHPLPPNNHENAASAPPPPQYALWEQSSGTTELLTHSWHPPLTAENLSQWDVAMATVPSGEHLVLLPGDANRTGQFWHRNAIPAMQFEPVLFRVIVGDQGVVAQIRESVTSAWATACSLDHVRLHPHGFIGFTGHNRPAGQVPHAHQHPGDQVVLYFVKTWSMEPLAPTQHTATPQLAAYSSDEKHVATEPDAHLPHNEQYGIYSDFSHPSSYAPPSHNNADQTVMGLLQSIGNQISMLSMEVDELRQDLRKHWGDEGPEAVKSLKSELTGFKDLFKRHSQQHSSALNTIHKHVETKASSAKDGDSSIISRLTDLSSQIEKDVTMRYANSFLLSMAALVLVILFALCSWRKFHDIEKKHML</sequence>
<feature type="signal peptide" evidence="3">
    <location>
        <begin position="1"/>
        <end position="24"/>
    </location>
</feature>
<evidence type="ECO:0000313" key="4">
    <source>
        <dbReference type="EMBL" id="OEH74295.1"/>
    </source>
</evidence>
<dbReference type="EMBL" id="JROU02002071">
    <property type="protein sequence ID" value="OEH74295.1"/>
    <property type="molecule type" value="Genomic_DNA"/>
</dbReference>
<accession>A0A1D3CSX0</accession>
<feature type="region of interest" description="Disordered" evidence="1">
    <location>
        <begin position="28"/>
        <end position="101"/>
    </location>
</feature>
<evidence type="ECO:0000256" key="3">
    <source>
        <dbReference type="SAM" id="SignalP"/>
    </source>
</evidence>
<evidence type="ECO:0000256" key="2">
    <source>
        <dbReference type="SAM" id="Phobius"/>
    </source>
</evidence>
<comment type="caution">
    <text evidence="4">The sequence shown here is derived from an EMBL/GenBank/DDBJ whole genome shotgun (WGS) entry which is preliminary data.</text>
</comment>
<keyword evidence="2" id="KW-0472">Membrane</keyword>
<gene>
    <name evidence="4" type="ORF">cyc_03594</name>
</gene>
<dbReference type="GO" id="GO:0030246">
    <property type="term" value="F:carbohydrate binding"/>
    <property type="evidence" value="ECO:0007669"/>
    <property type="project" value="UniProtKB-KW"/>
</dbReference>
<name>A0A1D3CSX0_9EIME</name>
<dbReference type="Proteomes" id="UP000095192">
    <property type="component" value="Unassembled WGS sequence"/>
</dbReference>
<reference evidence="4 5" key="1">
    <citation type="journal article" date="2016" name="BMC Genomics">
        <title>Comparative genomics reveals Cyclospora cayetanensis possesses coccidia-like metabolism and invasion components but unique surface antigens.</title>
        <authorList>
            <person name="Liu S."/>
            <person name="Wang L."/>
            <person name="Zheng H."/>
            <person name="Xu Z."/>
            <person name="Roellig D.M."/>
            <person name="Li N."/>
            <person name="Frace M.A."/>
            <person name="Tang K."/>
            <person name="Arrowood M.J."/>
            <person name="Moss D.M."/>
            <person name="Zhang L."/>
            <person name="Feng Y."/>
            <person name="Xiao L."/>
        </authorList>
    </citation>
    <scope>NUCLEOTIDE SEQUENCE [LARGE SCALE GENOMIC DNA]</scope>
    <source>
        <strain evidence="4 5">CHN_HEN01</strain>
    </source>
</reference>
<feature type="compositionally biased region" description="Basic and acidic residues" evidence="1">
    <location>
        <begin position="73"/>
        <end position="85"/>
    </location>
</feature>
<dbReference type="VEuPathDB" id="ToxoDB:LOC34620262"/>
<dbReference type="VEuPathDB" id="ToxoDB:cyc_03594"/>
<keyword evidence="2" id="KW-0812">Transmembrane</keyword>
<evidence type="ECO:0000313" key="5">
    <source>
        <dbReference type="Proteomes" id="UP000095192"/>
    </source>
</evidence>
<keyword evidence="2" id="KW-1133">Transmembrane helix</keyword>
<dbReference type="InParanoid" id="A0A1D3CSX0"/>
<keyword evidence="3" id="KW-0732">Signal</keyword>
<keyword evidence="5" id="KW-1185">Reference proteome</keyword>